<reference evidence="7" key="1">
    <citation type="journal article" date="2021" name="PeerJ">
        <title>Extensive microbial diversity within the chicken gut microbiome revealed by metagenomics and culture.</title>
        <authorList>
            <person name="Gilroy R."/>
            <person name="Ravi A."/>
            <person name="Getino M."/>
            <person name="Pursley I."/>
            <person name="Horton D.L."/>
            <person name="Alikhan N.F."/>
            <person name="Baker D."/>
            <person name="Gharbi K."/>
            <person name="Hall N."/>
            <person name="Watson M."/>
            <person name="Adriaenssens E.M."/>
            <person name="Foster-Nyarko E."/>
            <person name="Jarju S."/>
            <person name="Secka A."/>
            <person name="Antonio M."/>
            <person name="Oren A."/>
            <person name="Chaudhuri R.R."/>
            <person name="La Ragione R."/>
            <person name="Hildebrand F."/>
            <person name="Pallen M.J."/>
        </authorList>
    </citation>
    <scope>NUCLEOTIDE SEQUENCE</scope>
    <source>
        <strain evidence="7">ChiHjej12B11-9795</strain>
    </source>
</reference>
<keyword evidence="2 5" id="KW-0812">Transmembrane</keyword>
<accession>A0A9D2KU68</accession>
<gene>
    <name evidence="7" type="ORF">H9950_06765</name>
</gene>
<evidence type="ECO:0000313" key="7">
    <source>
        <dbReference type="EMBL" id="HJA85876.1"/>
    </source>
</evidence>
<dbReference type="Proteomes" id="UP000823862">
    <property type="component" value="Unassembled WGS sequence"/>
</dbReference>
<evidence type="ECO:0000256" key="1">
    <source>
        <dbReference type="ARBA" id="ARBA00004167"/>
    </source>
</evidence>
<feature type="domain" description="AprE-like beta-barrel" evidence="6">
    <location>
        <begin position="232"/>
        <end position="311"/>
    </location>
</feature>
<dbReference type="InterPro" id="IPR058982">
    <property type="entry name" value="Beta-barrel_AprE"/>
</dbReference>
<dbReference type="Gene3D" id="2.40.50.100">
    <property type="match status" value="1"/>
</dbReference>
<feature type="transmembrane region" description="Helical" evidence="5">
    <location>
        <begin position="31"/>
        <end position="52"/>
    </location>
</feature>
<comment type="subcellular location">
    <subcellularLocation>
        <location evidence="1">Membrane</location>
        <topology evidence="1">Single-pass membrane protein</topology>
    </subcellularLocation>
</comment>
<dbReference type="PANTHER" id="PTHR30386">
    <property type="entry name" value="MEMBRANE FUSION SUBUNIT OF EMRAB-TOLC MULTIDRUG EFFLUX PUMP"/>
    <property type="match status" value="1"/>
</dbReference>
<dbReference type="GO" id="GO:0016020">
    <property type="term" value="C:membrane"/>
    <property type="evidence" value="ECO:0007669"/>
    <property type="project" value="UniProtKB-SubCell"/>
</dbReference>
<evidence type="ECO:0000256" key="3">
    <source>
        <dbReference type="ARBA" id="ARBA00022989"/>
    </source>
</evidence>
<evidence type="ECO:0000259" key="6">
    <source>
        <dbReference type="Pfam" id="PF26002"/>
    </source>
</evidence>
<dbReference type="InterPro" id="IPR050739">
    <property type="entry name" value="MFP"/>
</dbReference>
<evidence type="ECO:0000256" key="5">
    <source>
        <dbReference type="SAM" id="Phobius"/>
    </source>
</evidence>
<reference evidence="7" key="2">
    <citation type="submission" date="2021-04" db="EMBL/GenBank/DDBJ databases">
        <authorList>
            <person name="Gilroy R."/>
        </authorList>
    </citation>
    <scope>NUCLEOTIDE SEQUENCE</scope>
    <source>
        <strain evidence="7">ChiHjej12B11-9795</strain>
    </source>
</reference>
<keyword evidence="3 5" id="KW-1133">Transmembrane helix</keyword>
<dbReference type="AlphaFoldDB" id="A0A9D2KU68"/>
<proteinExistence type="predicted"/>
<dbReference type="Pfam" id="PF26002">
    <property type="entry name" value="Beta-barrel_AprE"/>
    <property type="match status" value="1"/>
</dbReference>
<sequence length="326" mass="36377">MDEENKYKDIELRSEEVQEVMGQIPPAIQRYGITVLLVIVLLLLGGSALFSYPDKVTTEFTLTSQNPPAYVPAKAGGRLERLYVSNGQEVRAGDYLAVLANTAQTEDILYLCERMEAWERQGARSEQVDALFTRYMPRLGDVQSAYSSCLLAWSNYLQHMQEGRTYETELLNAVALLNTSLSEWKSNYLLSAPTDGTVAFMQLWKENLPVEQGETMFVVIPPGASEPVGKALLPMQGAGKVRVGQRAVIRIEGFSEQEFGFLEGRVASISPVPDEEGNFVVEIELPKGLMTHYRKELPVMKMMTGTADIITQERSLLQRLLQNAGE</sequence>
<dbReference type="PANTHER" id="PTHR30386:SF26">
    <property type="entry name" value="TRANSPORT PROTEIN COMB"/>
    <property type="match status" value="1"/>
</dbReference>
<keyword evidence="4 5" id="KW-0472">Membrane</keyword>
<evidence type="ECO:0000256" key="2">
    <source>
        <dbReference type="ARBA" id="ARBA00022692"/>
    </source>
</evidence>
<dbReference type="EMBL" id="DWZI01000036">
    <property type="protein sequence ID" value="HJA85876.1"/>
    <property type="molecule type" value="Genomic_DNA"/>
</dbReference>
<protein>
    <submittedName>
        <fullName evidence="7">HlyD family efflux transporter periplasmic adaptor subunit</fullName>
    </submittedName>
</protein>
<evidence type="ECO:0000256" key="4">
    <source>
        <dbReference type="ARBA" id="ARBA00023136"/>
    </source>
</evidence>
<comment type="caution">
    <text evidence="7">The sequence shown here is derived from an EMBL/GenBank/DDBJ whole genome shotgun (WGS) entry which is preliminary data.</text>
</comment>
<name>A0A9D2KU68_9BACE</name>
<dbReference type="Gene3D" id="2.40.30.170">
    <property type="match status" value="1"/>
</dbReference>
<organism evidence="7 8">
    <name type="scientific">Candidatus Bacteroides avicola</name>
    <dbReference type="NCBI Taxonomy" id="2838468"/>
    <lineage>
        <taxon>Bacteria</taxon>
        <taxon>Pseudomonadati</taxon>
        <taxon>Bacteroidota</taxon>
        <taxon>Bacteroidia</taxon>
        <taxon>Bacteroidales</taxon>
        <taxon>Bacteroidaceae</taxon>
        <taxon>Bacteroides</taxon>
    </lineage>
</organism>
<evidence type="ECO:0000313" key="8">
    <source>
        <dbReference type="Proteomes" id="UP000823862"/>
    </source>
</evidence>